<feature type="region of interest" description="Disordered" evidence="5">
    <location>
        <begin position="311"/>
        <end position="354"/>
    </location>
</feature>
<dbReference type="PaxDb" id="35128-Thaps24340"/>
<reference evidence="7 8" key="2">
    <citation type="journal article" date="2008" name="Nature">
        <title>The Phaeodactylum genome reveals the evolutionary history of diatom genomes.</title>
        <authorList>
            <person name="Bowler C."/>
            <person name="Allen A.E."/>
            <person name="Badger J.H."/>
            <person name="Grimwood J."/>
            <person name="Jabbari K."/>
            <person name="Kuo A."/>
            <person name="Maheswari U."/>
            <person name="Martens C."/>
            <person name="Maumus F."/>
            <person name="Otillar R.P."/>
            <person name="Rayko E."/>
            <person name="Salamov A."/>
            <person name="Vandepoele K."/>
            <person name="Beszteri B."/>
            <person name="Gruber A."/>
            <person name="Heijde M."/>
            <person name="Katinka M."/>
            <person name="Mock T."/>
            <person name="Valentin K."/>
            <person name="Verret F."/>
            <person name="Berges J.A."/>
            <person name="Brownlee C."/>
            <person name="Cadoret J.P."/>
            <person name="Chiovitti A."/>
            <person name="Choi C.J."/>
            <person name="Coesel S."/>
            <person name="De Martino A."/>
            <person name="Detter J.C."/>
            <person name="Durkin C."/>
            <person name="Falciatore A."/>
            <person name="Fournet J."/>
            <person name="Haruta M."/>
            <person name="Huysman M.J."/>
            <person name="Jenkins B.D."/>
            <person name="Jiroutova K."/>
            <person name="Jorgensen R.E."/>
            <person name="Joubert Y."/>
            <person name="Kaplan A."/>
            <person name="Kroger N."/>
            <person name="Kroth P.G."/>
            <person name="La Roche J."/>
            <person name="Lindquist E."/>
            <person name="Lommer M."/>
            <person name="Martin-Jezequel V."/>
            <person name="Lopez P.J."/>
            <person name="Lucas S."/>
            <person name="Mangogna M."/>
            <person name="McGinnis K."/>
            <person name="Medlin L.K."/>
            <person name="Montsant A."/>
            <person name="Oudot-Le Secq M.P."/>
            <person name="Napoli C."/>
            <person name="Obornik M."/>
            <person name="Parker M.S."/>
            <person name="Petit J.L."/>
            <person name="Porcel B.M."/>
            <person name="Poulsen N."/>
            <person name="Robison M."/>
            <person name="Rychlewski L."/>
            <person name="Rynearson T.A."/>
            <person name="Schmutz J."/>
            <person name="Shapiro H."/>
            <person name="Siaut M."/>
            <person name="Stanley M."/>
            <person name="Sussman M.R."/>
            <person name="Taylor A.R."/>
            <person name="Vardi A."/>
            <person name="von Dassow P."/>
            <person name="Vyverman W."/>
            <person name="Willis A."/>
            <person name="Wyrwicz L.S."/>
            <person name="Rokhsar D.S."/>
            <person name="Weissenbach J."/>
            <person name="Armbrust E.V."/>
            <person name="Green B.R."/>
            <person name="Van de Peer Y."/>
            <person name="Grigoriev I.V."/>
        </authorList>
    </citation>
    <scope>NUCLEOTIDE SEQUENCE [LARGE SCALE GENOMIC DNA]</scope>
    <source>
        <strain evidence="7 8">CCMP1335</strain>
    </source>
</reference>
<feature type="transmembrane region" description="Helical" evidence="6">
    <location>
        <begin position="1102"/>
        <end position="1120"/>
    </location>
</feature>
<gene>
    <name evidence="7" type="ORF">THAPSDRAFT_24340</name>
</gene>
<evidence type="ECO:0000256" key="4">
    <source>
        <dbReference type="ARBA" id="ARBA00023136"/>
    </source>
</evidence>
<feature type="region of interest" description="Disordered" evidence="5">
    <location>
        <begin position="886"/>
        <end position="932"/>
    </location>
</feature>
<evidence type="ECO:0000313" key="8">
    <source>
        <dbReference type="Proteomes" id="UP000001449"/>
    </source>
</evidence>
<feature type="compositionally biased region" description="Polar residues" evidence="5">
    <location>
        <begin position="380"/>
        <end position="389"/>
    </location>
</feature>
<dbReference type="PANTHER" id="PTHR10924">
    <property type="entry name" value="MAJOR FACILITATOR SUPERFAMILY PROTEIN-RELATED"/>
    <property type="match status" value="1"/>
</dbReference>
<feature type="region of interest" description="Disordered" evidence="5">
    <location>
        <begin position="258"/>
        <end position="286"/>
    </location>
</feature>
<dbReference type="GO" id="GO:0016020">
    <property type="term" value="C:membrane"/>
    <property type="evidence" value="ECO:0000318"/>
    <property type="project" value="GO_Central"/>
</dbReference>
<keyword evidence="3 6" id="KW-1133">Transmembrane helix</keyword>
<feature type="compositionally biased region" description="Basic and acidic residues" evidence="5">
    <location>
        <begin position="276"/>
        <end position="286"/>
    </location>
</feature>
<feature type="compositionally biased region" description="Basic residues" evidence="5">
    <location>
        <begin position="57"/>
        <end position="67"/>
    </location>
</feature>
<evidence type="ECO:0008006" key="9">
    <source>
        <dbReference type="Google" id="ProtNLM"/>
    </source>
</evidence>
<evidence type="ECO:0000256" key="5">
    <source>
        <dbReference type="SAM" id="MobiDB-lite"/>
    </source>
</evidence>
<feature type="compositionally biased region" description="Low complexity" evidence="5">
    <location>
        <begin position="498"/>
        <end position="510"/>
    </location>
</feature>
<dbReference type="Pfam" id="PF07690">
    <property type="entry name" value="MFS_1"/>
    <property type="match status" value="1"/>
</dbReference>
<keyword evidence="8" id="KW-1185">Reference proteome</keyword>
<dbReference type="PANTHER" id="PTHR10924:SF6">
    <property type="entry name" value="SOLUTE CARRIER FAMILY 49 MEMBER A3"/>
    <property type="match status" value="1"/>
</dbReference>
<feature type="region of interest" description="Disordered" evidence="5">
    <location>
        <begin position="1"/>
        <end position="90"/>
    </location>
</feature>
<keyword evidence="4 6" id="KW-0472">Membrane</keyword>
<feature type="compositionally biased region" description="Basic and acidic residues" evidence="5">
    <location>
        <begin position="311"/>
        <end position="326"/>
    </location>
</feature>
<feature type="compositionally biased region" description="Low complexity" evidence="5">
    <location>
        <begin position="71"/>
        <end position="84"/>
    </location>
</feature>
<dbReference type="InParanoid" id="B8LBY9"/>
<evidence type="ECO:0000313" key="7">
    <source>
        <dbReference type="EMBL" id="EED87268.1"/>
    </source>
</evidence>
<feature type="compositionally biased region" description="Polar residues" evidence="5">
    <location>
        <begin position="401"/>
        <end position="418"/>
    </location>
</feature>
<feature type="compositionally biased region" description="Polar residues" evidence="5">
    <location>
        <begin position="46"/>
        <end position="56"/>
    </location>
</feature>
<keyword evidence="2 6" id="KW-0812">Transmembrane</keyword>
<reference evidence="7 8" key="1">
    <citation type="journal article" date="2004" name="Science">
        <title>The genome of the diatom Thalassiosira pseudonana: ecology, evolution, and metabolism.</title>
        <authorList>
            <person name="Armbrust E.V."/>
            <person name="Berges J.A."/>
            <person name="Bowler C."/>
            <person name="Green B.R."/>
            <person name="Martinez D."/>
            <person name="Putnam N.H."/>
            <person name="Zhou S."/>
            <person name="Allen A.E."/>
            <person name="Apt K.E."/>
            <person name="Bechner M."/>
            <person name="Brzezinski M.A."/>
            <person name="Chaal B.K."/>
            <person name="Chiovitti A."/>
            <person name="Davis A.K."/>
            <person name="Demarest M.S."/>
            <person name="Detter J.C."/>
            <person name="Glavina T."/>
            <person name="Goodstein D."/>
            <person name="Hadi M.Z."/>
            <person name="Hellsten U."/>
            <person name="Hildebrand M."/>
            <person name="Jenkins B.D."/>
            <person name="Jurka J."/>
            <person name="Kapitonov V.V."/>
            <person name="Kroger N."/>
            <person name="Lau W.W."/>
            <person name="Lane T.W."/>
            <person name="Larimer F.W."/>
            <person name="Lippmeier J.C."/>
            <person name="Lucas S."/>
            <person name="Medina M."/>
            <person name="Montsant A."/>
            <person name="Obornik M."/>
            <person name="Parker M.S."/>
            <person name="Palenik B."/>
            <person name="Pazour G.J."/>
            <person name="Richardson P.M."/>
            <person name="Rynearson T.A."/>
            <person name="Saito M.A."/>
            <person name="Schwartz D.C."/>
            <person name="Thamatrakoln K."/>
            <person name="Valentin K."/>
            <person name="Vardi A."/>
            <person name="Wilkerson F.P."/>
            <person name="Rokhsar D.S."/>
        </authorList>
    </citation>
    <scope>NUCLEOTIDE SEQUENCE [LARGE SCALE GENOMIC DNA]</scope>
    <source>
        <strain evidence="7 8">CCMP1335</strain>
    </source>
</reference>
<dbReference type="InterPro" id="IPR011701">
    <property type="entry name" value="MFS"/>
</dbReference>
<feature type="region of interest" description="Disordered" evidence="5">
    <location>
        <begin position="622"/>
        <end position="648"/>
    </location>
</feature>
<feature type="transmembrane region" description="Helical" evidence="6">
    <location>
        <begin position="1210"/>
        <end position="1232"/>
    </location>
</feature>
<accession>B8LBY9</accession>
<dbReference type="GeneID" id="7443307"/>
<feature type="region of interest" description="Disordered" evidence="5">
    <location>
        <begin position="159"/>
        <end position="205"/>
    </location>
</feature>
<dbReference type="SUPFAM" id="SSF103473">
    <property type="entry name" value="MFS general substrate transporter"/>
    <property type="match status" value="1"/>
</dbReference>
<feature type="compositionally biased region" description="Polar residues" evidence="5">
    <location>
        <begin position="16"/>
        <end position="29"/>
    </location>
</feature>
<dbReference type="Gene3D" id="1.20.1250.20">
    <property type="entry name" value="MFS general substrate transporter like domains"/>
    <property type="match status" value="2"/>
</dbReference>
<feature type="compositionally biased region" description="Basic and acidic residues" evidence="5">
    <location>
        <begin position="511"/>
        <end position="522"/>
    </location>
</feature>
<dbReference type="Proteomes" id="UP000001449">
    <property type="component" value="Chromosome 11"/>
</dbReference>
<name>B8LBY9_THAPS</name>
<feature type="compositionally biased region" description="Low complexity" evidence="5">
    <location>
        <begin position="35"/>
        <end position="45"/>
    </location>
</feature>
<evidence type="ECO:0000256" key="2">
    <source>
        <dbReference type="ARBA" id="ARBA00022692"/>
    </source>
</evidence>
<proteinExistence type="predicted"/>
<feature type="transmembrane region" description="Helical" evidence="6">
    <location>
        <begin position="1073"/>
        <end position="1096"/>
    </location>
</feature>
<dbReference type="eggNOG" id="KOG2563">
    <property type="taxonomic scope" value="Eukaryota"/>
</dbReference>
<feature type="compositionally biased region" description="Acidic residues" evidence="5">
    <location>
        <begin position="266"/>
        <end position="275"/>
    </location>
</feature>
<dbReference type="InterPro" id="IPR049680">
    <property type="entry name" value="FLVCR1-2_SLC49-like"/>
</dbReference>
<sequence length="1301" mass="143617">MSSSASVSLANDEDVTPSTQSAGQPSSDEIGNHKQQTQQHQLQQLSPRQTSYTSPQKKPKKNRKARPKLQPISSPDDPSPGNDSFGFGEFCNAGRAKVNEDDMIGKCIGGELESVAEWEREEQVSGLKVAANVVASEARANIGGSVEHDKEGTNESFVGKSRANFEGNEITNPQTQQRRRYSTKKLQPRATLFSPDRVPDNPDDDNYDVFGFGFLKPSPEKSLTDEQISLATAAAQYSLDHSYIPAAISPILRHRSMSSNSNSYISDDESTVSEEGVERELPFRRLDETHPDKRPLIVEHLQCKDELEEFVQERNRTERDELRTPSDNESETYPSSVDKKNDYLGRRRVSTQTATSSVTFYEGESFESKARSDTVHLMSSRMNPSTQTEGGDVSSPPLDGESSSFSESRQMPPTWMQYQYNQPPTMYAQTQQHASSLPNPPPALLLRAQSAPQPHSTASNSIRDAIEMKLSLSVSEESSDEDKREYEDGLYLFPRKQSQSSIVESASSEDGSPRRIELERETTTTPFSSTSDDVEVTNELSAYSASGRARENRQKATPSGRITPVESICQRKHSIRSEDNTPTHAEGAKRFYASPERAMIAAKTSASKPKALARVHSDASVHSSPRGAFRSTPPRGLYEPTHIHSSQNGGIEEKSFKVYSARWLMLFWMSFLNLLSDWTCYSVAPIAILTMESFHVDAESLVTIFLAANAIASAFEPMILGRLGLRKTVVFGALLLMLGSIVKSGGTPFLGPLCENDAWRVYVGFFLVGLSQPLYQCTPALLSASWFPTDERTIATGVALNSNQLGIGCAFVFGSQLVTKVDDIVPYFQLLSFVSTVAFIGVAWQFDDSPPTPPSDTARVIRGTMEVGIPNFGKFFVRKPNGETLVNRRGSLDSNNKPRKSPNISGQKQTPRRGSNSQLQALSPAHDGKTTKTESILAEQFTSYGSTDATSLVNISPVESIQRDDESLLSASPFSKLNRFPSFGYYNLDQQFHPESRLPPTRDEGAEPIMTQTPHNLDIDIRDDQIWLSIKACFNRKGFAHTVVAFTTSGIVINTLSTFMDHLVQLNGAGREYVGIVGGTFQLLIMIASMLVGSWTDKSRKYFTSILMLLVLGAFALSFCSVQLDQDRGVDLRVALLFVAVVAGPLQPLSTELGVEVVYPLSENTVLVVQQLCSNLLSAAFIPVFKMLRHVATVSKPVGDVEIPEFTLSFYLLVLIHACATIYFASFNGLYLRHEEETRKTRPKESTRGEGGGYYSGKEGSSIRWPNDYAQSFYQPLVPPGRDASENYPFLLPVPYSMGVV</sequence>
<dbReference type="EMBL" id="DS999415">
    <property type="protein sequence ID" value="EED87268.1"/>
    <property type="molecule type" value="Genomic_DNA"/>
</dbReference>
<dbReference type="GO" id="GO:0022857">
    <property type="term" value="F:transmembrane transporter activity"/>
    <property type="evidence" value="ECO:0007669"/>
    <property type="project" value="InterPro"/>
</dbReference>
<protein>
    <recommendedName>
        <fullName evidence="9">Major facilitator superfamily (MFS) profile domain-containing protein</fullName>
    </recommendedName>
</protein>
<dbReference type="InterPro" id="IPR036259">
    <property type="entry name" value="MFS_trans_sf"/>
</dbReference>
<comment type="subcellular location">
    <subcellularLocation>
        <location evidence="1">Membrane</location>
        <topology evidence="1">Multi-pass membrane protein</topology>
    </subcellularLocation>
</comment>
<evidence type="ECO:0000256" key="6">
    <source>
        <dbReference type="SAM" id="Phobius"/>
    </source>
</evidence>
<feature type="compositionally biased region" description="Polar residues" evidence="5">
    <location>
        <begin position="902"/>
        <end position="921"/>
    </location>
</feature>
<feature type="region of interest" description="Disordered" evidence="5">
    <location>
        <begin position="1237"/>
        <end position="1259"/>
    </location>
</feature>
<dbReference type="HOGENOM" id="CLU_261505_0_0_1"/>
<evidence type="ECO:0000256" key="1">
    <source>
        <dbReference type="ARBA" id="ARBA00004141"/>
    </source>
</evidence>
<feature type="region of interest" description="Disordered" evidence="5">
    <location>
        <begin position="380"/>
        <end position="418"/>
    </location>
</feature>
<feature type="compositionally biased region" description="Basic residues" evidence="5">
    <location>
        <begin position="177"/>
        <end position="187"/>
    </location>
</feature>
<organism evidence="7 8">
    <name type="scientific">Thalassiosira pseudonana</name>
    <name type="common">Marine diatom</name>
    <name type="synonym">Cyclotella nana</name>
    <dbReference type="NCBI Taxonomy" id="35128"/>
    <lineage>
        <taxon>Eukaryota</taxon>
        <taxon>Sar</taxon>
        <taxon>Stramenopiles</taxon>
        <taxon>Ochrophyta</taxon>
        <taxon>Bacillariophyta</taxon>
        <taxon>Coscinodiscophyceae</taxon>
        <taxon>Thalassiosirophycidae</taxon>
        <taxon>Thalassiosirales</taxon>
        <taxon>Thalassiosiraceae</taxon>
        <taxon>Thalassiosira</taxon>
    </lineage>
</organism>
<feature type="region of interest" description="Disordered" evidence="5">
    <location>
        <begin position="497"/>
        <end position="533"/>
    </location>
</feature>
<feature type="transmembrane region" description="Helical" evidence="6">
    <location>
        <begin position="1132"/>
        <end position="1150"/>
    </location>
</feature>
<feature type="compositionally biased region" description="Basic and acidic residues" evidence="5">
    <location>
        <begin position="1237"/>
        <end position="1248"/>
    </location>
</feature>
<dbReference type="RefSeq" id="XP_002296572.1">
    <property type="nucleotide sequence ID" value="XM_002296536.1"/>
</dbReference>
<dbReference type="KEGG" id="tps:THAPSDRAFT_24340"/>
<evidence type="ECO:0000256" key="3">
    <source>
        <dbReference type="ARBA" id="ARBA00022989"/>
    </source>
</evidence>